<reference evidence="2 3" key="1">
    <citation type="submission" date="2019-01" db="EMBL/GenBank/DDBJ databases">
        <authorList>
            <person name="Mendiola A."/>
            <person name="Dhungana S."/>
            <person name="Koga A.P."/>
            <person name="Garlena R.A."/>
            <person name="Russell D.A."/>
            <person name="Pope W.H."/>
            <person name="Jacobs-Sera D."/>
            <person name="Hatfull G.F."/>
        </authorList>
    </citation>
    <scope>NUCLEOTIDE SEQUENCE [LARGE SCALE GENOMIC DNA]</scope>
</reference>
<sequence length="64" mass="7318">MLENAWGIFLWLLITLGITAIVVIWGIIVIAVSSVCWNFIKTYRNVSKKIDEEEAAEEGPQYNF</sequence>
<evidence type="ECO:0000256" key="1">
    <source>
        <dbReference type="SAM" id="Phobius"/>
    </source>
</evidence>
<evidence type="ECO:0000313" key="3">
    <source>
        <dbReference type="Proteomes" id="UP000290536"/>
    </source>
</evidence>
<evidence type="ECO:0000313" key="2">
    <source>
        <dbReference type="EMBL" id="QAU06279.1"/>
    </source>
</evidence>
<dbReference type="EMBL" id="MK376953">
    <property type="protein sequence ID" value="QAU06279.1"/>
    <property type="molecule type" value="Genomic_DNA"/>
</dbReference>
<keyword evidence="1" id="KW-0812">Transmembrane</keyword>
<protein>
    <submittedName>
        <fullName evidence="2">Uncharacterized protein</fullName>
    </submittedName>
</protein>
<name>A0A410TB40_9CAUD</name>
<keyword evidence="3" id="KW-1185">Reference proteome</keyword>
<feature type="transmembrane region" description="Helical" evidence="1">
    <location>
        <begin position="6"/>
        <end position="39"/>
    </location>
</feature>
<keyword evidence="1" id="KW-1133">Transmembrane helix</keyword>
<dbReference type="Proteomes" id="UP000290536">
    <property type="component" value="Segment"/>
</dbReference>
<dbReference type="KEGG" id="vg:55613833"/>
<dbReference type="GeneID" id="55613833"/>
<dbReference type="RefSeq" id="YP_009843542.1">
    <property type="nucleotide sequence ID" value="NC_048749.1"/>
</dbReference>
<keyword evidence="1" id="KW-0472">Membrane</keyword>
<accession>A0A410TB40</accession>
<organism evidence="2 3">
    <name type="scientific">Gordonia phage Rickmore</name>
    <dbReference type="NCBI Taxonomy" id="2507854"/>
    <lineage>
        <taxon>Viruses</taxon>
        <taxon>Duplodnaviria</taxon>
        <taxon>Heunggongvirae</taxon>
        <taxon>Uroviricota</taxon>
        <taxon>Caudoviricetes</taxon>
        <taxon>Deejayvirinae</taxon>
        <taxon>Kenoshavirus</taxon>
        <taxon>Kenoshavirus rickmore</taxon>
    </lineage>
</organism>
<proteinExistence type="predicted"/>
<gene>
    <name evidence="2" type="primary">45</name>
    <name evidence="2" type="ORF">SEA_RICKMORE_45</name>
</gene>